<protein>
    <submittedName>
        <fullName evidence="1">Uncharacterized protein</fullName>
    </submittedName>
</protein>
<evidence type="ECO:0000313" key="1">
    <source>
        <dbReference type="EMBL" id="KAF9487069.1"/>
    </source>
</evidence>
<evidence type="ECO:0000313" key="2">
    <source>
        <dbReference type="Proteomes" id="UP000807025"/>
    </source>
</evidence>
<gene>
    <name evidence="1" type="ORF">BDN71DRAFT_738317</name>
</gene>
<sequence>MQNTSFALRKIWRVPSFIRHTKLMSPRTLNYRLVRLLLGRRVLIVRHSAVHIHTIPECNYHLATLPFAPLETTEAPNALHAIPIGDELVIGGISPSHLSLAGKVYCSSDLSAYLRSHRRRNDGTSKLSVVKLMDYSMRFEGTVYALGLHRTLNRPNYMPD</sequence>
<name>A0A9P5ZG23_PLEER</name>
<dbReference type="Proteomes" id="UP000807025">
    <property type="component" value="Unassembled WGS sequence"/>
</dbReference>
<dbReference type="AlphaFoldDB" id="A0A9P5ZG23"/>
<comment type="caution">
    <text evidence="1">The sequence shown here is derived from an EMBL/GenBank/DDBJ whole genome shotgun (WGS) entry which is preliminary data.</text>
</comment>
<organism evidence="1 2">
    <name type="scientific">Pleurotus eryngii</name>
    <name type="common">Boletus of the steppes</name>
    <dbReference type="NCBI Taxonomy" id="5323"/>
    <lineage>
        <taxon>Eukaryota</taxon>
        <taxon>Fungi</taxon>
        <taxon>Dikarya</taxon>
        <taxon>Basidiomycota</taxon>
        <taxon>Agaricomycotina</taxon>
        <taxon>Agaricomycetes</taxon>
        <taxon>Agaricomycetidae</taxon>
        <taxon>Agaricales</taxon>
        <taxon>Pleurotineae</taxon>
        <taxon>Pleurotaceae</taxon>
        <taxon>Pleurotus</taxon>
    </lineage>
</organism>
<reference evidence="1" key="1">
    <citation type="submission" date="2020-11" db="EMBL/GenBank/DDBJ databases">
        <authorList>
            <consortium name="DOE Joint Genome Institute"/>
            <person name="Ahrendt S."/>
            <person name="Riley R."/>
            <person name="Andreopoulos W."/>
            <person name="Labutti K."/>
            <person name="Pangilinan J."/>
            <person name="Ruiz-Duenas F.J."/>
            <person name="Barrasa J.M."/>
            <person name="Sanchez-Garcia M."/>
            <person name="Camarero S."/>
            <person name="Miyauchi S."/>
            <person name="Serrano A."/>
            <person name="Linde D."/>
            <person name="Babiker R."/>
            <person name="Drula E."/>
            <person name="Ayuso-Fernandez I."/>
            <person name="Pacheco R."/>
            <person name="Padilla G."/>
            <person name="Ferreira P."/>
            <person name="Barriuso J."/>
            <person name="Kellner H."/>
            <person name="Castanera R."/>
            <person name="Alfaro M."/>
            <person name="Ramirez L."/>
            <person name="Pisabarro A.G."/>
            <person name="Kuo A."/>
            <person name="Tritt A."/>
            <person name="Lipzen A."/>
            <person name="He G."/>
            <person name="Yan M."/>
            <person name="Ng V."/>
            <person name="Cullen D."/>
            <person name="Martin F."/>
            <person name="Rosso M.-N."/>
            <person name="Henrissat B."/>
            <person name="Hibbett D."/>
            <person name="Martinez A.T."/>
            <person name="Grigoriev I.V."/>
        </authorList>
    </citation>
    <scope>NUCLEOTIDE SEQUENCE</scope>
    <source>
        <strain evidence="1">ATCC 90797</strain>
    </source>
</reference>
<keyword evidence="2" id="KW-1185">Reference proteome</keyword>
<proteinExistence type="predicted"/>
<accession>A0A9P5ZG23</accession>
<dbReference type="EMBL" id="MU154825">
    <property type="protein sequence ID" value="KAF9487069.1"/>
    <property type="molecule type" value="Genomic_DNA"/>
</dbReference>